<comment type="caution">
    <text evidence="3">The sequence shown here is derived from an EMBL/GenBank/DDBJ whole genome shotgun (WGS) entry which is preliminary data.</text>
</comment>
<sequence>MFGTSARAAFRLPTVLLALLSAAVSAPLAAAASLDSVLSEQANLTTFRSLVKDRSDIFGNLPDQVTIIAPSDGAFAKLQGWNAKNTSVVTPLLQYHILSGEVALSLIPLGKWVFAHTLLDDPSQANVTGGQNVIITHQPGNVVVFTSGLASRATVLQGDIAFDGGLIQVIDSVMVVPASLEVTARDAYTDLASFLGALYAADLVDEFTAASNITLIIPRNAAFQQLAGTFAAMSKDQLSRVLRYHMLPGQVVQSEQMTANSTFSTSISGERIHVRRFNNDIFVNSAKIIQTDILVANGVVQMIDNVLSPDDDNVQPNFTASDQAPVFTPVGSTQTGSAAATPFISELPCTVSCTVSTSGGGAAAKTTSVRSSSSTDGAAAARCTAIAGAGLGLGVAVGVMGMEWMGAM</sequence>
<feature type="signal peptide" evidence="1">
    <location>
        <begin position="1"/>
        <end position="31"/>
    </location>
</feature>
<dbReference type="PANTHER" id="PTHR10900:SF77">
    <property type="entry name" value="FI19380P1"/>
    <property type="match status" value="1"/>
</dbReference>
<dbReference type="PROSITE" id="PS50213">
    <property type="entry name" value="FAS1"/>
    <property type="match status" value="2"/>
</dbReference>
<dbReference type="AlphaFoldDB" id="A0AA38VU72"/>
<dbReference type="InterPro" id="IPR000782">
    <property type="entry name" value="FAS1_domain"/>
</dbReference>
<reference evidence="3" key="1">
    <citation type="submission" date="2022-07" db="EMBL/GenBank/DDBJ databases">
        <title>Fungi with potential for degradation of polypropylene.</title>
        <authorList>
            <person name="Gostincar C."/>
        </authorList>
    </citation>
    <scope>NUCLEOTIDE SEQUENCE</scope>
    <source>
        <strain evidence="3">EXF-13308</strain>
    </source>
</reference>
<organism evidence="3 4">
    <name type="scientific">Pleurostoma richardsiae</name>
    <dbReference type="NCBI Taxonomy" id="41990"/>
    <lineage>
        <taxon>Eukaryota</taxon>
        <taxon>Fungi</taxon>
        <taxon>Dikarya</taxon>
        <taxon>Ascomycota</taxon>
        <taxon>Pezizomycotina</taxon>
        <taxon>Sordariomycetes</taxon>
        <taxon>Sordariomycetidae</taxon>
        <taxon>Calosphaeriales</taxon>
        <taxon>Pleurostomataceae</taxon>
        <taxon>Pleurostoma</taxon>
    </lineage>
</organism>
<protein>
    <submittedName>
        <fullName evidence="3">Fasciclin domain-containing protein</fullName>
    </submittedName>
</protein>
<feature type="chain" id="PRO_5041227778" evidence="1">
    <location>
        <begin position="32"/>
        <end position="408"/>
    </location>
</feature>
<evidence type="ECO:0000256" key="1">
    <source>
        <dbReference type="SAM" id="SignalP"/>
    </source>
</evidence>
<gene>
    <name evidence="3" type="ORF">NKR23_g5341</name>
</gene>
<dbReference type="Pfam" id="PF02469">
    <property type="entry name" value="Fasciclin"/>
    <property type="match status" value="2"/>
</dbReference>
<dbReference type="SUPFAM" id="SSF82153">
    <property type="entry name" value="FAS1 domain"/>
    <property type="match status" value="2"/>
</dbReference>
<proteinExistence type="predicted"/>
<dbReference type="Gene3D" id="2.30.180.10">
    <property type="entry name" value="FAS1 domain"/>
    <property type="match status" value="2"/>
</dbReference>
<dbReference type="InterPro" id="IPR036378">
    <property type="entry name" value="FAS1_dom_sf"/>
</dbReference>
<keyword evidence="4" id="KW-1185">Reference proteome</keyword>
<evidence type="ECO:0000313" key="3">
    <source>
        <dbReference type="EMBL" id="KAJ9145529.1"/>
    </source>
</evidence>
<dbReference type="GO" id="GO:0016236">
    <property type="term" value="P:macroautophagy"/>
    <property type="evidence" value="ECO:0007669"/>
    <property type="project" value="TreeGrafter"/>
</dbReference>
<accession>A0AA38VU72</accession>
<dbReference type="Proteomes" id="UP001174694">
    <property type="component" value="Unassembled WGS sequence"/>
</dbReference>
<evidence type="ECO:0000259" key="2">
    <source>
        <dbReference type="PROSITE" id="PS50213"/>
    </source>
</evidence>
<dbReference type="InterPro" id="IPR050904">
    <property type="entry name" value="Adhesion/Biosynth-related"/>
</dbReference>
<dbReference type="EMBL" id="JANBVO010000014">
    <property type="protein sequence ID" value="KAJ9145529.1"/>
    <property type="molecule type" value="Genomic_DNA"/>
</dbReference>
<dbReference type="GO" id="GO:0000329">
    <property type="term" value="C:fungal-type vacuole membrane"/>
    <property type="evidence" value="ECO:0007669"/>
    <property type="project" value="TreeGrafter"/>
</dbReference>
<evidence type="ECO:0000313" key="4">
    <source>
        <dbReference type="Proteomes" id="UP001174694"/>
    </source>
</evidence>
<feature type="domain" description="FAS1" evidence="2">
    <location>
        <begin position="178"/>
        <end position="307"/>
    </location>
</feature>
<keyword evidence="1" id="KW-0732">Signal</keyword>
<name>A0AA38VU72_9PEZI</name>
<dbReference type="PANTHER" id="PTHR10900">
    <property type="entry name" value="PERIOSTIN-RELATED"/>
    <property type="match status" value="1"/>
</dbReference>
<feature type="domain" description="FAS1" evidence="2">
    <location>
        <begin position="31"/>
        <end position="174"/>
    </location>
</feature>
<dbReference type="SMART" id="SM00554">
    <property type="entry name" value="FAS1"/>
    <property type="match status" value="2"/>
</dbReference>